<feature type="compositionally biased region" description="Low complexity" evidence="1">
    <location>
        <begin position="64"/>
        <end position="73"/>
    </location>
</feature>
<evidence type="ECO:0000256" key="2">
    <source>
        <dbReference type="SAM" id="SignalP"/>
    </source>
</evidence>
<sequence length="121" mass="13605">MLNPINISFSIQKVAFLAFILSSICALNAYAQGEDRNRNIPETRIDDNFGAMESPEANVMDYNSKSSTSIPSTPKEKVNTGITNKNKDIYKQGGEKDVRKENVSTLSFNLFLYIVDKFKED</sequence>
<accession>A0A074L004</accession>
<organism evidence="3 4">
    <name type="scientific">Anditalea andensis</name>
    <dbReference type="NCBI Taxonomy" id="1048983"/>
    <lineage>
        <taxon>Bacteria</taxon>
        <taxon>Pseudomonadati</taxon>
        <taxon>Bacteroidota</taxon>
        <taxon>Cytophagia</taxon>
        <taxon>Cytophagales</taxon>
        <taxon>Cytophagaceae</taxon>
        <taxon>Anditalea</taxon>
    </lineage>
</organism>
<keyword evidence="2" id="KW-0732">Signal</keyword>
<feature type="chain" id="PRO_5001695566" evidence="2">
    <location>
        <begin position="32"/>
        <end position="121"/>
    </location>
</feature>
<proteinExistence type="predicted"/>
<feature type="signal peptide" evidence="2">
    <location>
        <begin position="1"/>
        <end position="31"/>
    </location>
</feature>
<reference evidence="3 4" key="1">
    <citation type="submission" date="2014-04" db="EMBL/GenBank/DDBJ databases">
        <title>Characterization and application of a salt tolerant electro-active bacterium.</title>
        <authorList>
            <person name="Yang L."/>
            <person name="Wei S."/>
            <person name="Tay Q.X.M."/>
        </authorList>
    </citation>
    <scope>NUCLEOTIDE SEQUENCE [LARGE SCALE GENOMIC DNA]</scope>
    <source>
        <strain evidence="3 4">LY1</strain>
    </source>
</reference>
<dbReference type="EMBL" id="JMIH01000022">
    <property type="protein sequence ID" value="KEO73178.1"/>
    <property type="molecule type" value="Genomic_DNA"/>
</dbReference>
<protein>
    <submittedName>
        <fullName evidence="3">Uncharacterized protein</fullName>
    </submittedName>
</protein>
<evidence type="ECO:0000256" key="1">
    <source>
        <dbReference type="SAM" id="MobiDB-lite"/>
    </source>
</evidence>
<dbReference type="Proteomes" id="UP000027821">
    <property type="component" value="Unassembled WGS sequence"/>
</dbReference>
<name>A0A074L004_9BACT</name>
<feature type="region of interest" description="Disordered" evidence="1">
    <location>
        <begin position="61"/>
        <end position="86"/>
    </location>
</feature>
<dbReference type="AlphaFoldDB" id="A0A074L004"/>
<evidence type="ECO:0000313" key="4">
    <source>
        <dbReference type="Proteomes" id="UP000027821"/>
    </source>
</evidence>
<dbReference type="STRING" id="1048983.EL17_12530"/>
<dbReference type="eggNOG" id="ENOG5033GPC">
    <property type="taxonomic scope" value="Bacteria"/>
</dbReference>
<gene>
    <name evidence="3" type="ORF">EL17_12530</name>
</gene>
<dbReference type="RefSeq" id="WP_051719994.1">
    <property type="nucleotide sequence ID" value="NZ_JMIH01000022.1"/>
</dbReference>
<comment type="caution">
    <text evidence="3">The sequence shown here is derived from an EMBL/GenBank/DDBJ whole genome shotgun (WGS) entry which is preliminary data.</text>
</comment>
<keyword evidence="4" id="KW-1185">Reference proteome</keyword>
<evidence type="ECO:0000313" key="3">
    <source>
        <dbReference type="EMBL" id="KEO73178.1"/>
    </source>
</evidence>
<dbReference type="OrthoDB" id="839483at2"/>